<accession>A0A9P9J6A9</accession>
<keyword evidence="3" id="KW-1185">Reference proteome</keyword>
<gene>
    <name evidence="2" type="ORF">B0J13DRAFT_41578</name>
</gene>
<feature type="region of interest" description="Disordered" evidence="1">
    <location>
        <begin position="18"/>
        <end position="44"/>
    </location>
</feature>
<evidence type="ECO:0000313" key="2">
    <source>
        <dbReference type="EMBL" id="KAH7144258.1"/>
    </source>
</evidence>
<dbReference type="OrthoDB" id="5023404at2759"/>
<evidence type="ECO:0000256" key="1">
    <source>
        <dbReference type="SAM" id="MobiDB-lite"/>
    </source>
</evidence>
<proteinExistence type="predicted"/>
<dbReference type="Proteomes" id="UP000717696">
    <property type="component" value="Unassembled WGS sequence"/>
</dbReference>
<name>A0A9P9J6A9_9HYPO</name>
<evidence type="ECO:0000313" key="3">
    <source>
        <dbReference type="Proteomes" id="UP000717696"/>
    </source>
</evidence>
<organism evidence="2 3">
    <name type="scientific">Dactylonectria estremocensis</name>
    <dbReference type="NCBI Taxonomy" id="1079267"/>
    <lineage>
        <taxon>Eukaryota</taxon>
        <taxon>Fungi</taxon>
        <taxon>Dikarya</taxon>
        <taxon>Ascomycota</taxon>
        <taxon>Pezizomycotina</taxon>
        <taxon>Sordariomycetes</taxon>
        <taxon>Hypocreomycetidae</taxon>
        <taxon>Hypocreales</taxon>
        <taxon>Nectriaceae</taxon>
        <taxon>Dactylonectria</taxon>
    </lineage>
</organism>
<sequence>MVSYCEYLQSRIDLIGEPVNEPRPDTTKGLQFKGQLNSDHEQPTRENDYIAALDQRREEAKIQARRIACYMKNTRLRDLAMPIEPLPIYHPFYGIIEPDMSLYPRNVKEFYALRTPESVHQRQVLAYLTELYNIPRHNWSMGTRQVSGTSRHVNETPHDRYHAINVFTLNETECYPTTVTQEHTSTVEDVQFYNPGRAVQYLEALLGLSEDHFSWP</sequence>
<dbReference type="EMBL" id="JAGMUU010000010">
    <property type="protein sequence ID" value="KAH7144258.1"/>
    <property type="molecule type" value="Genomic_DNA"/>
</dbReference>
<comment type="caution">
    <text evidence="2">The sequence shown here is derived from an EMBL/GenBank/DDBJ whole genome shotgun (WGS) entry which is preliminary data.</text>
</comment>
<dbReference type="AlphaFoldDB" id="A0A9P9J6A9"/>
<protein>
    <submittedName>
        <fullName evidence="2">Uncharacterized protein</fullName>
    </submittedName>
</protein>
<reference evidence="2" key="1">
    <citation type="journal article" date="2021" name="Nat. Commun.">
        <title>Genetic determinants of endophytism in the Arabidopsis root mycobiome.</title>
        <authorList>
            <person name="Mesny F."/>
            <person name="Miyauchi S."/>
            <person name="Thiergart T."/>
            <person name="Pickel B."/>
            <person name="Atanasova L."/>
            <person name="Karlsson M."/>
            <person name="Huettel B."/>
            <person name="Barry K.W."/>
            <person name="Haridas S."/>
            <person name="Chen C."/>
            <person name="Bauer D."/>
            <person name="Andreopoulos W."/>
            <person name="Pangilinan J."/>
            <person name="LaButti K."/>
            <person name="Riley R."/>
            <person name="Lipzen A."/>
            <person name="Clum A."/>
            <person name="Drula E."/>
            <person name="Henrissat B."/>
            <person name="Kohler A."/>
            <person name="Grigoriev I.V."/>
            <person name="Martin F.M."/>
            <person name="Hacquard S."/>
        </authorList>
    </citation>
    <scope>NUCLEOTIDE SEQUENCE</scope>
    <source>
        <strain evidence="2">MPI-CAGE-AT-0021</strain>
    </source>
</reference>